<name>A0ACD3R978_LARCR</name>
<protein>
    <submittedName>
        <fullName evidence="1">Uncharacterized protein</fullName>
    </submittedName>
</protein>
<evidence type="ECO:0000313" key="2">
    <source>
        <dbReference type="Proteomes" id="UP000793456"/>
    </source>
</evidence>
<accession>A0ACD3R978</accession>
<sequence>MLSNQAQDLIEHIHAYYSSCSTKNDNLKALFGSDVGCIAEELPLSEGVLKSVAHLLSPQSRLKVTGKAVEELGTRLGICSSPEEVNQLTSEFLEYQLPEEGEKDNSAVVSLEKHWASILKDTKPTSLLRKLVLTLLSFPCPPLDPPLVFTQALESEDALQFSESEALTESECDAMSDCALS</sequence>
<organism evidence="1 2">
    <name type="scientific">Larimichthys crocea</name>
    <name type="common">Large yellow croaker</name>
    <name type="synonym">Pseudosciaena crocea</name>
    <dbReference type="NCBI Taxonomy" id="215358"/>
    <lineage>
        <taxon>Eukaryota</taxon>
        <taxon>Metazoa</taxon>
        <taxon>Chordata</taxon>
        <taxon>Craniata</taxon>
        <taxon>Vertebrata</taxon>
        <taxon>Euteleostomi</taxon>
        <taxon>Actinopterygii</taxon>
        <taxon>Neopterygii</taxon>
        <taxon>Teleostei</taxon>
        <taxon>Neoteleostei</taxon>
        <taxon>Acanthomorphata</taxon>
        <taxon>Eupercaria</taxon>
        <taxon>Sciaenidae</taxon>
        <taxon>Larimichthys</taxon>
    </lineage>
</organism>
<dbReference type="Proteomes" id="UP000793456">
    <property type="component" value="Chromosome VIII"/>
</dbReference>
<proteinExistence type="predicted"/>
<reference evidence="1" key="1">
    <citation type="submission" date="2018-11" db="EMBL/GenBank/DDBJ databases">
        <title>The sequence and de novo assembly of Larimichthys crocea genome using PacBio and Hi-C technologies.</title>
        <authorList>
            <person name="Xu P."/>
            <person name="Chen B."/>
            <person name="Zhou Z."/>
            <person name="Ke Q."/>
            <person name="Wu Y."/>
            <person name="Bai H."/>
            <person name="Pu F."/>
        </authorList>
    </citation>
    <scope>NUCLEOTIDE SEQUENCE</scope>
    <source>
        <tissue evidence="1">Muscle</tissue>
    </source>
</reference>
<gene>
    <name evidence="1" type="ORF">E3U43_013394</name>
</gene>
<dbReference type="EMBL" id="CM011681">
    <property type="protein sequence ID" value="TMS16101.1"/>
    <property type="molecule type" value="Genomic_DNA"/>
</dbReference>
<comment type="caution">
    <text evidence="1">The sequence shown here is derived from an EMBL/GenBank/DDBJ whole genome shotgun (WGS) entry which is preliminary data.</text>
</comment>
<keyword evidence="2" id="KW-1185">Reference proteome</keyword>
<evidence type="ECO:0000313" key="1">
    <source>
        <dbReference type="EMBL" id="TMS16101.1"/>
    </source>
</evidence>